<evidence type="ECO:0000313" key="16">
    <source>
        <dbReference type="Proteomes" id="UP001175261"/>
    </source>
</evidence>
<feature type="region of interest" description="Disordered" evidence="13">
    <location>
        <begin position="303"/>
        <end position="337"/>
    </location>
</feature>
<proteinExistence type="inferred from homology"/>
<evidence type="ECO:0000256" key="6">
    <source>
        <dbReference type="ARBA" id="ARBA00022692"/>
    </source>
</evidence>
<dbReference type="FunFam" id="3.60.21.10:FF:000082">
    <property type="entry name" value="Endopolyphosphatase"/>
    <property type="match status" value="1"/>
</dbReference>
<evidence type="ECO:0000256" key="2">
    <source>
        <dbReference type="ARBA" id="ARBA00010399"/>
    </source>
</evidence>
<evidence type="ECO:0000256" key="5">
    <source>
        <dbReference type="ARBA" id="ARBA00022554"/>
    </source>
</evidence>
<feature type="compositionally biased region" description="Basic residues" evidence="13">
    <location>
        <begin position="657"/>
        <end position="668"/>
    </location>
</feature>
<dbReference type="EC" id="3.6.1.10" evidence="3 12"/>
<sequence length="693" mass="79695">MLTSSGVESRKLQGRFLHITDFHPDELYKAHTSTEEGIACHRKKGLAGSYGAEKTDCDAPISLVNVTFDWLRDHIKDEVDFIIWTGDTARHDSDEQNPRDTEGVFRTNRLVTDKFIETFSNEKGKMDIPVIPTFGNNDFLPHNIFYPGPNKWLHAFSEIWDRFIPEEQRHSFEYGGWFQVEVIPGHLAVISLNTMYFFDRNAIVDGCRNPSEPGFKHMDWLRVQLQLLRERGMKAILMGHVPPARTEGKQAWDETCWQRYTLWLKQYRDVVVGSVYGHMNIDHFMLQDTKDIDISPAAADLQQLESDEDSDEAFDDDTDVLDEDSDDSSHDDTIDVQSKEDYLSQLRDLWSELPSAVVEKLIAEDAEGDEADAAGKGRKEKKKKKKKKRKYKKIGGKYAERYQLTLVSPSVVPNYFPTLRVVEYNISGLENVKTWVDPFTASSVPHVETHDLDPLAEELHQELKRDDREEAKVLKKKEKKHKGKKGKKGAKKPGDPNLIVPPNPPKKSLPGPAYKMQPFTFIGYTQYFANLTYINNDLKGAEMDGARWRDGDHSEKTPGHKPKPRPFKYEVEYSTFDDKIYKLDDLTVRNYLKLAYRIAKTDKGKGKSSSMVVDDEEEEGQDPYDSEDDDFYDDHEEDEEDDLVSGDESDDVEHTGKGGKKKKEKKVKKNKVWLHFLRHAFVETASNKELKDL</sequence>
<dbReference type="Pfam" id="PF00149">
    <property type="entry name" value="Metallophos"/>
    <property type="match status" value="1"/>
</dbReference>
<feature type="domain" description="Calcineurin-like phosphoesterase" evidence="14">
    <location>
        <begin position="15"/>
        <end position="278"/>
    </location>
</feature>
<dbReference type="PANTHER" id="PTHR10340">
    <property type="entry name" value="SPHINGOMYELIN PHOSPHODIESTERASE"/>
    <property type="match status" value="1"/>
</dbReference>
<comment type="catalytic activity">
    <reaction evidence="12">
        <text>[phosphate](n+1) + n H2O = (n+1) phosphate + n H(+)</text>
        <dbReference type="Rhea" id="RHEA:22452"/>
        <dbReference type="Rhea" id="RHEA-COMP:14280"/>
        <dbReference type="ChEBI" id="CHEBI:15377"/>
        <dbReference type="ChEBI" id="CHEBI:15378"/>
        <dbReference type="ChEBI" id="CHEBI:16838"/>
        <dbReference type="ChEBI" id="CHEBI:43474"/>
        <dbReference type="EC" id="3.6.1.10"/>
    </reaction>
</comment>
<feature type="region of interest" description="Disordered" evidence="13">
    <location>
        <begin position="605"/>
        <end position="668"/>
    </location>
</feature>
<dbReference type="CDD" id="cd00842">
    <property type="entry name" value="MPP_ASMase"/>
    <property type="match status" value="1"/>
</dbReference>
<keyword evidence="10 12" id="KW-0472">Membrane</keyword>
<evidence type="ECO:0000256" key="10">
    <source>
        <dbReference type="ARBA" id="ARBA00023136"/>
    </source>
</evidence>
<evidence type="ECO:0000256" key="3">
    <source>
        <dbReference type="ARBA" id="ARBA00012459"/>
    </source>
</evidence>
<evidence type="ECO:0000256" key="1">
    <source>
        <dbReference type="ARBA" id="ARBA00004576"/>
    </source>
</evidence>
<evidence type="ECO:0000256" key="4">
    <source>
        <dbReference type="ARBA" id="ARBA00014458"/>
    </source>
</evidence>
<feature type="compositionally biased region" description="Basic and acidic residues" evidence="13">
    <location>
        <begin position="463"/>
        <end position="473"/>
    </location>
</feature>
<evidence type="ECO:0000259" key="14">
    <source>
        <dbReference type="Pfam" id="PF00149"/>
    </source>
</evidence>
<dbReference type="SUPFAM" id="SSF56300">
    <property type="entry name" value="Metallo-dependent phosphatases"/>
    <property type="match status" value="1"/>
</dbReference>
<gene>
    <name evidence="15" type="ORF">NLU13_1794</name>
</gene>
<dbReference type="PIRSF" id="PIRSF027093">
    <property type="entry name" value="EndopolyPtase_N1"/>
    <property type="match status" value="1"/>
</dbReference>
<evidence type="ECO:0000256" key="13">
    <source>
        <dbReference type="SAM" id="MobiDB-lite"/>
    </source>
</evidence>
<organism evidence="15 16">
    <name type="scientific">Sarocladium strictum</name>
    <name type="common">Black bundle disease fungus</name>
    <name type="synonym">Acremonium strictum</name>
    <dbReference type="NCBI Taxonomy" id="5046"/>
    <lineage>
        <taxon>Eukaryota</taxon>
        <taxon>Fungi</taxon>
        <taxon>Dikarya</taxon>
        <taxon>Ascomycota</taxon>
        <taxon>Pezizomycotina</taxon>
        <taxon>Sordariomycetes</taxon>
        <taxon>Hypocreomycetidae</taxon>
        <taxon>Hypocreales</taxon>
        <taxon>Sarocladiaceae</taxon>
        <taxon>Sarocladium</taxon>
    </lineage>
</organism>
<feature type="compositionally biased region" description="Basic and acidic residues" evidence="13">
    <location>
        <begin position="327"/>
        <end position="337"/>
    </location>
</feature>
<dbReference type="InterPro" id="IPR029052">
    <property type="entry name" value="Metallo-depent_PP-like"/>
</dbReference>
<dbReference type="Gene3D" id="3.60.21.10">
    <property type="match status" value="1"/>
</dbReference>
<keyword evidence="7 12" id="KW-0378">Hydrolase</keyword>
<reference evidence="15" key="1">
    <citation type="submission" date="2022-10" db="EMBL/GenBank/DDBJ databases">
        <title>Determination and structural analysis of whole genome sequence of Sarocladium strictum F4-1.</title>
        <authorList>
            <person name="Hu L."/>
            <person name="Jiang Y."/>
        </authorList>
    </citation>
    <scope>NUCLEOTIDE SEQUENCE</scope>
    <source>
        <strain evidence="15">F4-1</strain>
    </source>
</reference>
<feature type="region of interest" description="Disordered" evidence="13">
    <location>
        <begin position="368"/>
        <end position="389"/>
    </location>
</feature>
<evidence type="ECO:0000256" key="7">
    <source>
        <dbReference type="ARBA" id="ARBA00022801"/>
    </source>
</evidence>
<comment type="similarity">
    <text evidence="2">Belongs to the endopolyphosphatase PPN1 family.</text>
</comment>
<dbReference type="Proteomes" id="UP001175261">
    <property type="component" value="Unassembled WGS sequence"/>
</dbReference>
<keyword evidence="16" id="KW-1185">Reference proteome</keyword>
<dbReference type="InterPro" id="IPR041805">
    <property type="entry name" value="ASMase/PPN1_MPP"/>
</dbReference>
<feature type="compositionally biased region" description="Basic residues" evidence="13">
    <location>
        <begin position="376"/>
        <end position="389"/>
    </location>
</feature>
<evidence type="ECO:0000256" key="9">
    <source>
        <dbReference type="ARBA" id="ARBA00022989"/>
    </source>
</evidence>
<dbReference type="PANTHER" id="PTHR10340:SF55">
    <property type="entry name" value="ENDOPOLYPHOSPHATASE"/>
    <property type="match status" value="1"/>
</dbReference>
<dbReference type="GO" id="GO:0000324">
    <property type="term" value="C:fungal-type vacuole"/>
    <property type="evidence" value="ECO:0007669"/>
    <property type="project" value="TreeGrafter"/>
</dbReference>
<protein>
    <recommendedName>
        <fullName evidence="4 12">Endopolyphosphatase</fullName>
        <ecNumber evidence="3 12">3.6.1.10</ecNumber>
    </recommendedName>
</protein>
<evidence type="ECO:0000256" key="8">
    <source>
        <dbReference type="ARBA" id="ARBA00022968"/>
    </source>
</evidence>
<feature type="compositionally biased region" description="Basic residues" evidence="13">
    <location>
        <begin position="474"/>
        <end position="491"/>
    </location>
</feature>
<dbReference type="GO" id="GO:0005774">
    <property type="term" value="C:vacuolar membrane"/>
    <property type="evidence" value="ECO:0007669"/>
    <property type="project" value="UniProtKB-SubCell"/>
</dbReference>
<dbReference type="GO" id="GO:0000298">
    <property type="term" value="F:endopolyphosphatase activity"/>
    <property type="evidence" value="ECO:0007669"/>
    <property type="project" value="UniProtKB-EC"/>
</dbReference>
<name>A0AA39LCJ8_SARSR</name>
<feature type="compositionally biased region" description="Acidic residues" evidence="13">
    <location>
        <begin position="613"/>
        <end position="651"/>
    </location>
</feature>
<comment type="subcellular location">
    <subcellularLocation>
        <location evidence="1">Vacuole membrane</location>
        <topology evidence="1">Single-pass type II membrane protein</topology>
    </subcellularLocation>
</comment>
<keyword evidence="9" id="KW-1133">Transmembrane helix</keyword>
<feature type="compositionally biased region" description="Acidic residues" evidence="13">
    <location>
        <begin position="305"/>
        <end position="326"/>
    </location>
</feature>
<accession>A0AA39LCJ8</accession>
<evidence type="ECO:0000256" key="12">
    <source>
        <dbReference type="PIRNR" id="PIRNR027093"/>
    </source>
</evidence>
<comment type="function">
    <text evidence="12">Catalyzes the hydrolysis of inorganic polyphosphate (polyP) chains of many hundreds of phosphate residues into shorter lengths.</text>
</comment>
<keyword evidence="8" id="KW-0735">Signal-anchor</keyword>
<keyword evidence="11" id="KW-0325">Glycoprotein</keyword>
<dbReference type="GO" id="GO:0004309">
    <property type="term" value="F:exopolyphosphatase activity"/>
    <property type="evidence" value="ECO:0007669"/>
    <property type="project" value="TreeGrafter"/>
</dbReference>
<evidence type="ECO:0000313" key="15">
    <source>
        <dbReference type="EMBL" id="KAK0392298.1"/>
    </source>
</evidence>
<dbReference type="GO" id="GO:0008081">
    <property type="term" value="F:phosphoric diester hydrolase activity"/>
    <property type="evidence" value="ECO:0007669"/>
    <property type="project" value="TreeGrafter"/>
</dbReference>
<comment type="caution">
    <text evidence="15">The sequence shown here is derived from an EMBL/GenBank/DDBJ whole genome shotgun (WGS) entry which is preliminary data.</text>
</comment>
<feature type="region of interest" description="Disordered" evidence="13">
    <location>
        <begin position="463"/>
        <end position="512"/>
    </location>
</feature>
<dbReference type="AlphaFoldDB" id="A0AA39LCJ8"/>
<keyword evidence="5 12" id="KW-0926">Vacuole</keyword>
<keyword evidence="6" id="KW-0812">Transmembrane</keyword>
<evidence type="ECO:0000256" key="11">
    <source>
        <dbReference type="ARBA" id="ARBA00023180"/>
    </source>
</evidence>
<dbReference type="EMBL" id="JAPDFR010000001">
    <property type="protein sequence ID" value="KAK0392298.1"/>
    <property type="molecule type" value="Genomic_DNA"/>
</dbReference>
<dbReference type="InterPro" id="IPR004843">
    <property type="entry name" value="Calcineurin-like_PHP"/>
</dbReference>
<dbReference type="GO" id="GO:0006798">
    <property type="term" value="P:polyphosphate catabolic process"/>
    <property type="evidence" value="ECO:0007669"/>
    <property type="project" value="TreeGrafter"/>
</dbReference>
<dbReference type="InterPro" id="IPR012358">
    <property type="entry name" value="EndopolyPtase_N1"/>
</dbReference>